<evidence type="ECO:0000256" key="4">
    <source>
        <dbReference type="ARBA" id="ARBA00023295"/>
    </source>
</evidence>
<dbReference type="GO" id="GO:0005975">
    <property type="term" value="P:carbohydrate metabolic process"/>
    <property type="evidence" value="ECO:0007669"/>
    <property type="project" value="InterPro"/>
</dbReference>
<evidence type="ECO:0000259" key="8">
    <source>
        <dbReference type="SMART" id="SM00776"/>
    </source>
</evidence>
<proteinExistence type="inferred from homology"/>
<feature type="domain" description="Glycosyl hydrolase family 98 putative carbohydrate-binding module" evidence="8">
    <location>
        <begin position="612"/>
        <end position="755"/>
    </location>
</feature>
<dbReference type="Gene3D" id="2.60.120.1060">
    <property type="entry name" value="NPCBM/NEW2 domain"/>
    <property type="match status" value="1"/>
</dbReference>
<feature type="chain" id="PRO_5039106486" description="Alpha-galactosidase" evidence="7">
    <location>
        <begin position="26"/>
        <end position="755"/>
    </location>
</feature>
<dbReference type="Gene3D" id="3.20.20.70">
    <property type="entry name" value="Aldolase class I"/>
    <property type="match status" value="1"/>
</dbReference>
<evidence type="ECO:0000256" key="6">
    <source>
        <dbReference type="SAM" id="MobiDB-lite"/>
    </source>
</evidence>
<dbReference type="InterPro" id="IPR013785">
    <property type="entry name" value="Aldolase_TIM"/>
</dbReference>
<dbReference type="AlphaFoldDB" id="A0A4R7THH4"/>
<evidence type="ECO:0000256" key="7">
    <source>
        <dbReference type="SAM" id="SignalP"/>
    </source>
</evidence>
<accession>A0A4R7THH4</accession>
<dbReference type="InterPro" id="IPR017853">
    <property type="entry name" value="GH"/>
</dbReference>
<dbReference type="Gene3D" id="2.60.40.1180">
    <property type="entry name" value="Golgi alpha-mannosidase II"/>
    <property type="match status" value="1"/>
</dbReference>
<dbReference type="Proteomes" id="UP000295151">
    <property type="component" value="Unassembled WGS sequence"/>
</dbReference>
<evidence type="ECO:0000313" key="9">
    <source>
        <dbReference type="EMBL" id="TDU91740.1"/>
    </source>
</evidence>
<dbReference type="EC" id="3.2.1.22" evidence="5"/>
<feature type="signal peptide" evidence="7">
    <location>
        <begin position="1"/>
        <end position="25"/>
    </location>
</feature>
<keyword evidence="4 5" id="KW-0326">Glycosidase</keyword>
<evidence type="ECO:0000313" key="10">
    <source>
        <dbReference type="Proteomes" id="UP000295151"/>
    </source>
</evidence>
<evidence type="ECO:0000256" key="3">
    <source>
        <dbReference type="ARBA" id="ARBA00022801"/>
    </source>
</evidence>
<comment type="catalytic activity">
    <reaction evidence="5">
        <text>Hydrolysis of terminal, non-reducing alpha-D-galactose residues in alpha-D-galactosides, including galactose oligosaccharides, galactomannans and galactolipids.</text>
        <dbReference type="EC" id="3.2.1.22"/>
    </reaction>
</comment>
<dbReference type="SMART" id="SM00776">
    <property type="entry name" value="NPCBM"/>
    <property type="match status" value="1"/>
</dbReference>
<comment type="caution">
    <text evidence="9">The sequence shown here is derived from an EMBL/GenBank/DDBJ whole genome shotgun (WGS) entry which is preliminary data.</text>
</comment>
<dbReference type="Pfam" id="PF16499">
    <property type="entry name" value="Melibiase_2"/>
    <property type="match status" value="1"/>
</dbReference>
<dbReference type="InterPro" id="IPR041233">
    <property type="entry name" value="Melibiase_C"/>
</dbReference>
<dbReference type="RefSeq" id="WP_202866830.1">
    <property type="nucleotide sequence ID" value="NZ_SOCE01000001.1"/>
</dbReference>
<dbReference type="GO" id="GO:0004557">
    <property type="term" value="F:alpha-galactosidase activity"/>
    <property type="evidence" value="ECO:0007669"/>
    <property type="project" value="UniProtKB-EC"/>
</dbReference>
<organism evidence="9 10">
    <name type="scientific">Kribbella voronezhensis</name>
    <dbReference type="NCBI Taxonomy" id="2512212"/>
    <lineage>
        <taxon>Bacteria</taxon>
        <taxon>Bacillati</taxon>
        <taxon>Actinomycetota</taxon>
        <taxon>Actinomycetes</taxon>
        <taxon>Propionibacteriales</taxon>
        <taxon>Kribbellaceae</taxon>
        <taxon>Kribbella</taxon>
    </lineage>
</organism>
<dbReference type="Gene3D" id="2.60.40.10">
    <property type="entry name" value="Immunoglobulins"/>
    <property type="match status" value="1"/>
</dbReference>
<dbReference type="PANTHER" id="PTHR11452:SF75">
    <property type="entry name" value="ALPHA-GALACTOSIDASE MEL1"/>
    <property type="match status" value="1"/>
</dbReference>
<evidence type="ECO:0000256" key="1">
    <source>
        <dbReference type="ARBA" id="ARBA00009743"/>
    </source>
</evidence>
<protein>
    <recommendedName>
        <fullName evidence="5">Alpha-galactosidase</fullName>
        <ecNumber evidence="5">3.2.1.22</ecNumber>
    </recommendedName>
    <alternativeName>
        <fullName evidence="5">Melibiase</fullName>
    </alternativeName>
</protein>
<dbReference type="Pfam" id="PF10633">
    <property type="entry name" value="NPCBM_assoc"/>
    <property type="match status" value="1"/>
</dbReference>
<dbReference type="CDD" id="cd14792">
    <property type="entry name" value="GH27"/>
    <property type="match status" value="1"/>
</dbReference>
<evidence type="ECO:0000256" key="5">
    <source>
        <dbReference type="RuleBase" id="RU361168"/>
    </source>
</evidence>
<keyword evidence="3 5" id="KW-0378">Hydrolase</keyword>
<keyword evidence="10" id="KW-1185">Reference proteome</keyword>
<dbReference type="InterPro" id="IPR013780">
    <property type="entry name" value="Glyco_hydro_b"/>
</dbReference>
<reference evidence="9 10" key="1">
    <citation type="submission" date="2019-03" db="EMBL/GenBank/DDBJ databases">
        <title>Genomic Encyclopedia of Type Strains, Phase III (KMG-III): the genomes of soil and plant-associated and newly described type strains.</title>
        <authorList>
            <person name="Whitman W."/>
        </authorList>
    </citation>
    <scope>NUCLEOTIDE SEQUENCE [LARGE SCALE GENOMIC DNA]</scope>
    <source>
        <strain evidence="9 10">VKM Ac-2575</strain>
    </source>
</reference>
<dbReference type="InterPro" id="IPR013222">
    <property type="entry name" value="Glyco_hyd_98_carb-bd"/>
</dbReference>
<dbReference type="Pfam" id="PF17801">
    <property type="entry name" value="Melibiase_C"/>
    <property type="match status" value="1"/>
</dbReference>
<dbReference type="SUPFAM" id="SSF49785">
    <property type="entry name" value="Galactose-binding domain-like"/>
    <property type="match status" value="1"/>
</dbReference>
<dbReference type="Pfam" id="PF08305">
    <property type="entry name" value="NPCBM"/>
    <property type="match status" value="1"/>
</dbReference>
<dbReference type="InterPro" id="IPR018905">
    <property type="entry name" value="A-galactase_NEW3"/>
</dbReference>
<gene>
    <name evidence="9" type="ORF">EV138_5353</name>
</gene>
<dbReference type="InterPro" id="IPR002241">
    <property type="entry name" value="Glyco_hydro_27"/>
</dbReference>
<sequence length="755" mass="77220">MKKPSAVLGGAIAAVLVTASLATTAAPATATTATSATATTATASTSAASTTAASTSTASTSAASTTAASTSTASTSTASTTAASTTAASTTESTAAGSTAAAVLSPTPYMGWNTYYGLGGDFTEATIRSVADSMVSRGLKKAGYDIVWLDGGWQADESRSAAGDLQPNPAKFPNGLKSLVDYIHSLGLKAGIYTDAGPYIPGRCGLGSGGYYQRDADQFAAWGFDAVKVDYLCGIAANLDPKTVFTEFAHALRNNASHRPMIFNLCNPVTSPDWGNYPESQQSTFSWSYAPAIAQSWRTYTDVGFQGDIKFKDVLRNYDANARHPEVVKPGAFGDPDYLAPELGMSDEEFRTQLTLWSVAAAPLMVGSDIRKLSATTIGMLTDPDVVGINQDPAAVQAVRVGAAGTTETWVKRLADGGRAVVLLNRGDSAKTLTATAKAVGLSGSRFTLKNAWTNAVTESAGTISAAVPAHGTALFRVSPATGLLGIPHVTAGIPQVTKVGTDAQPEGVAPVVAGGDELTAQVVVRNDGLLPIMSPVVTLTGEAGWTVKSLTTAPAILAPGKQATFVFTVKLAADATPGNATLTASTTYGAIGFGKQRQTTVSPIVVAPVPPTGTAALSHHQWIVATSGWMSPTVDQSVGGGSPISLVGQTYPTGIGVASPSTVRYYLGKACSRLTATVGIDDAVRNVGPEGGTSTFQVVGDGKVLFDSGVVDRDHPKPVDVDLTGVRVLDLLVGDAGDGGYNDRADWAAPTATC</sequence>
<dbReference type="InterPro" id="IPR008979">
    <property type="entry name" value="Galactose-bd-like_sf"/>
</dbReference>
<keyword evidence="2 7" id="KW-0732">Signal</keyword>
<dbReference type="InterPro" id="IPR013783">
    <property type="entry name" value="Ig-like_fold"/>
</dbReference>
<comment type="similarity">
    <text evidence="1 5">Belongs to the glycosyl hydrolase 27 family.</text>
</comment>
<keyword evidence="5" id="KW-1015">Disulfide bond</keyword>
<dbReference type="SUPFAM" id="SSF51011">
    <property type="entry name" value="Glycosyl hydrolase domain"/>
    <property type="match status" value="1"/>
</dbReference>
<dbReference type="SUPFAM" id="SSF51445">
    <property type="entry name" value="(Trans)glycosidases"/>
    <property type="match status" value="1"/>
</dbReference>
<evidence type="ECO:0000256" key="2">
    <source>
        <dbReference type="ARBA" id="ARBA00022729"/>
    </source>
</evidence>
<name>A0A4R7THH4_9ACTN</name>
<dbReference type="PANTHER" id="PTHR11452">
    <property type="entry name" value="ALPHA-GALACTOSIDASE/ALPHA-N-ACETYLGALACTOSAMINIDASE"/>
    <property type="match status" value="1"/>
</dbReference>
<dbReference type="InterPro" id="IPR038637">
    <property type="entry name" value="NPCBM_sf"/>
</dbReference>
<dbReference type="EMBL" id="SOCE01000001">
    <property type="protein sequence ID" value="TDU91740.1"/>
    <property type="molecule type" value="Genomic_DNA"/>
</dbReference>
<feature type="region of interest" description="Disordered" evidence="6">
    <location>
        <begin position="60"/>
        <end position="81"/>
    </location>
</feature>
<dbReference type="PRINTS" id="PR00740">
    <property type="entry name" value="GLHYDRLASE27"/>
</dbReference>